<feature type="domain" description="Major facilitator superfamily (MFS) profile" evidence="8">
    <location>
        <begin position="59"/>
        <end position="472"/>
    </location>
</feature>
<organism evidence="9 10">
    <name type="scientific">Morchella conica CCBAS932</name>
    <dbReference type="NCBI Taxonomy" id="1392247"/>
    <lineage>
        <taxon>Eukaryota</taxon>
        <taxon>Fungi</taxon>
        <taxon>Dikarya</taxon>
        <taxon>Ascomycota</taxon>
        <taxon>Pezizomycotina</taxon>
        <taxon>Pezizomycetes</taxon>
        <taxon>Pezizales</taxon>
        <taxon>Morchellaceae</taxon>
        <taxon>Morchella</taxon>
    </lineage>
</organism>
<reference evidence="9 10" key="1">
    <citation type="journal article" date="2018" name="Nat. Ecol. Evol.">
        <title>Pezizomycetes genomes reveal the molecular basis of ectomycorrhizal truffle lifestyle.</title>
        <authorList>
            <person name="Murat C."/>
            <person name="Payen T."/>
            <person name="Noel B."/>
            <person name="Kuo A."/>
            <person name="Morin E."/>
            <person name="Chen J."/>
            <person name="Kohler A."/>
            <person name="Krizsan K."/>
            <person name="Balestrini R."/>
            <person name="Da Silva C."/>
            <person name="Montanini B."/>
            <person name="Hainaut M."/>
            <person name="Levati E."/>
            <person name="Barry K.W."/>
            <person name="Belfiori B."/>
            <person name="Cichocki N."/>
            <person name="Clum A."/>
            <person name="Dockter R.B."/>
            <person name="Fauchery L."/>
            <person name="Guy J."/>
            <person name="Iotti M."/>
            <person name="Le Tacon F."/>
            <person name="Lindquist E.A."/>
            <person name="Lipzen A."/>
            <person name="Malagnac F."/>
            <person name="Mello A."/>
            <person name="Molinier V."/>
            <person name="Miyauchi S."/>
            <person name="Poulain J."/>
            <person name="Riccioni C."/>
            <person name="Rubini A."/>
            <person name="Sitrit Y."/>
            <person name="Splivallo R."/>
            <person name="Traeger S."/>
            <person name="Wang M."/>
            <person name="Zifcakova L."/>
            <person name="Wipf D."/>
            <person name="Zambonelli A."/>
            <person name="Paolocci F."/>
            <person name="Nowrousian M."/>
            <person name="Ottonello S."/>
            <person name="Baldrian P."/>
            <person name="Spatafora J.W."/>
            <person name="Henrissat B."/>
            <person name="Nagy L.G."/>
            <person name="Aury J.M."/>
            <person name="Wincker P."/>
            <person name="Grigoriev I.V."/>
            <person name="Bonfante P."/>
            <person name="Martin F.M."/>
        </authorList>
    </citation>
    <scope>NUCLEOTIDE SEQUENCE [LARGE SCALE GENOMIC DNA]</scope>
    <source>
        <strain evidence="9 10">CCBAS932</strain>
    </source>
</reference>
<evidence type="ECO:0000313" key="10">
    <source>
        <dbReference type="Proteomes" id="UP000277580"/>
    </source>
</evidence>
<evidence type="ECO:0000256" key="5">
    <source>
        <dbReference type="ARBA" id="ARBA00023136"/>
    </source>
</evidence>
<keyword evidence="10" id="KW-1185">Reference proteome</keyword>
<keyword evidence="5 7" id="KW-0472">Membrane</keyword>
<evidence type="ECO:0000256" key="4">
    <source>
        <dbReference type="ARBA" id="ARBA00022989"/>
    </source>
</evidence>
<dbReference type="FunFam" id="1.20.1250.20:FF:000013">
    <property type="entry name" value="MFS general substrate transporter"/>
    <property type="match status" value="1"/>
</dbReference>
<proteinExistence type="predicted"/>
<feature type="transmembrane region" description="Helical" evidence="7">
    <location>
        <begin position="357"/>
        <end position="378"/>
    </location>
</feature>
<keyword evidence="3 7" id="KW-0812">Transmembrane</keyword>
<protein>
    <submittedName>
        <fullName evidence="9">Retrograde regulation protein 2</fullName>
    </submittedName>
</protein>
<evidence type="ECO:0000256" key="3">
    <source>
        <dbReference type="ARBA" id="ARBA00022692"/>
    </source>
</evidence>
<dbReference type="SUPFAM" id="SSF103473">
    <property type="entry name" value="MFS general substrate transporter"/>
    <property type="match status" value="1"/>
</dbReference>
<feature type="transmembrane region" description="Helical" evidence="7">
    <location>
        <begin position="446"/>
        <end position="467"/>
    </location>
</feature>
<dbReference type="GO" id="GO:0022857">
    <property type="term" value="F:transmembrane transporter activity"/>
    <property type="evidence" value="ECO:0007669"/>
    <property type="project" value="InterPro"/>
</dbReference>
<dbReference type="PANTHER" id="PTHR43791:SF92">
    <property type="entry name" value="AGL026WP"/>
    <property type="match status" value="1"/>
</dbReference>
<evidence type="ECO:0000256" key="1">
    <source>
        <dbReference type="ARBA" id="ARBA00004141"/>
    </source>
</evidence>
<dbReference type="InterPro" id="IPR020846">
    <property type="entry name" value="MFS_dom"/>
</dbReference>
<dbReference type="PANTHER" id="PTHR43791">
    <property type="entry name" value="PERMEASE-RELATED"/>
    <property type="match status" value="1"/>
</dbReference>
<dbReference type="Pfam" id="PF07690">
    <property type="entry name" value="MFS_1"/>
    <property type="match status" value="1"/>
</dbReference>
<feature type="transmembrane region" description="Helical" evidence="7">
    <location>
        <begin position="55"/>
        <end position="72"/>
    </location>
</feature>
<feature type="transmembrane region" description="Helical" evidence="7">
    <location>
        <begin position="187"/>
        <end position="207"/>
    </location>
</feature>
<feature type="transmembrane region" description="Helical" evidence="7">
    <location>
        <begin position="219"/>
        <end position="242"/>
    </location>
</feature>
<gene>
    <name evidence="9" type="ORF">P167DRAFT_521253</name>
</gene>
<dbReference type="InParanoid" id="A0A3N4L730"/>
<dbReference type="OrthoDB" id="2250022at2759"/>
<evidence type="ECO:0000256" key="6">
    <source>
        <dbReference type="SAM" id="MobiDB-lite"/>
    </source>
</evidence>
<feature type="transmembrane region" description="Helical" evidence="7">
    <location>
        <begin position="326"/>
        <end position="345"/>
    </location>
</feature>
<feature type="region of interest" description="Disordered" evidence="6">
    <location>
        <begin position="1"/>
        <end position="35"/>
    </location>
</feature>
<dbReference type="PROSITE" id="PS50850">
    <property type="entry name" value="MFS"/>
    <property type="match status" value="1"/>
</dbReference>
<evidence type="ECO:0000313" key="9">
    <source>
        <dbReference type="EMBL" id="RPB13805.1"/>
    </source>
</evidence>
<feature type="transmembrane region" description="Helical" evidence="7">
    <location>
        <begin position="384"/>
        <end position="405"/>
    </location>
</feature>
<feature type="transmembrane region" description="Helical" evidence="7">
    <location>
        <begin position="126"/>
        <end position="149"/>
    </location>
</feature>
<dbReference type="InterPro" id="IPR036259">
    <property type="entry name" value="MFS_trans_sf"/>
</dbReference>
<feature type="compositionally biased region" description="Polar residues" evidence="6">
    <location>
        <begin position="18"/>
        <end position="29"/>
    </location>
</feature>
<feature type="transmembrane region" description="Helical" evidence="7">
    <location>
        <begin position="155"/>
        <end position="175"/>
    </location>
</feature>
<dbReference type="STRING" id="1392247.A0A3N4L730"/>
<keyword evidence="4 7" id="KW-1133">Transmembrane helix</keyword>
<dbReference type="GO" id="GO:0016020">
    <property type="term" value="C:membrane"/>
    <property type="evidence" value="ECO:0007669"/>
    <property type="project" value="UniProtKB-SubCell"/>
</dbReference>
<evidence type="ECO:0000256" key="7">
    <source>
        <dbReference type="SAM" id="Phobius"/>
    </source>
</evidence>
<evidence type="ECO:0000256" key="2">
    <source>
        <dbReference type="ARBA" id="ARBA00022448"/>
    </source>
</evidence>
<comment type="subcellular location">
    <subcellularLocation>
        <location evidence="1">Membrane</location>
        <topology evidence="1">Multi-pass membrane protein</topology>
    </subcellularLocation>
</comment>
<dbReference type="FunFam" id="1.20.1250.20:FF:000057">
    <property type="entry name" value="MFS general substrate transporter"/>
    <property type="match status" value="1"/>
</dbReference>
<feature type="transmembrane region" description="Helical" evidence="7">
    <location>
        <begin position="417"/>
        <end position="434"/>
    </location>
</feature>
<feature type="transmembrane region" description="Helical" evidence="7">
    <location>
        <begin position="295"/>
        <end position="314"/>
    </location>
</feature>
<keyword evidence="2" id="KW-0813">Transport</keyword>
<dbReference type="AlphaFoldDB" id="A0A3N4L730"/>
<sequence>MATLPHPSADDVDDKISTSEADNNATTTHRLPPIGIRNLSPEESLALENKLRRKIDLRLMPMLILMYILNYLDRNNIAAARLAGLEDELKLTSTQYQTCVSILFVGYILMQVPSNMYLDKIGRPSIYLPTCMVIWGVISGATGGVHNFAGLVTCRFVLGFVEAAYFPGCLFYLSSWYTRKELGFRTALLYSGSLISGAFSGLLTAGITDGMDGVRGILAWRWLFILEGSITVVVAAAAFFIIPDFPSTTKWLSPEERDMAMWRLEVDIGESDLTGSEKPDLLHGLKLAMVDIKTYLLMLCIFTMVAAASVTNFFPTVVATLGYSRTISLLLTAPPYVLCMFTAFSNALHADKTGERYWHITLPLWVALVAFIIAASTTALGPRYLSMMLMVPGIYTSYVVSLSWISNILPRPPAKRAASIAAINAVSNSSQIWSAYMYPKSAGPRYVVAMSVNTAMTFISILTATILRIHLTRLNKRLDEGLPVPDVVPDSEQPESAEEVGRRRKGFRFLV</sequence>
<dbReference type="Proteomes" id="UP000277580">
    <property type="component" value="Unassembled WGS sequence"/>
</dbReference>
<name>A0A3N4L730_9PEZI</name>
<accession>A0A3N4L730</accession>
<dbReference type="EMBL" id="ML119121">
    <property type="protein sequence ID" value="RPB13805.1"/>
    <property type="molecule type" value="Genomic_DNA"/>
</dbReference>
<evidence type="ECO:0000259" key="8">
    <source>
        <dbReference type="PROSITE" id="PS50850"/>
    </source>
</evidence>
<dbReference type="Gene3D" id="1.20.1250.20">
    <property type="entry name" value="MFS general substrate transporter like domains"/>
    <property type="match status" value="1"/>
</dbReference>
<dbReference type="InterPro" id="IPR011701">
    <property type="entry name" value="MFS"/>
</dbReference>